<comment type="caution">
    <text evidence="1">The sequence shown here is derived from an EMBL/GenBank/DDBJ whole genome shotgun (WGS) entry which is preliminary data.</text>
</comment>
<dbReference type="Gene3D" id="3.30.460.10">
    <property type="entry name" value="Beta Polymerase, domain 2"/>
    <property type="match status" value="1"/>
</dbReference>
<dbReference type="InterPro" id="IPR043519">
    <property type="entry name" value="NT_sf"/>
</dbReference>
<dbReference type="Pfam" id="PF04229">
    <property type="entry name" value="GrpB"/>
    <property type="match status" value="1"/>
</dbReference>
<dbReference type="PANTHER" id="PTHR34822:SF1">
    <property type="entry name" value="GRPB FAMILY PROTEIN"/>
    <property type="match status" value="1"/>
</dbReference>
<name>A0ABS7GV85_9HYPH</name>
<evidence type="ECO:0000313" key="1">
    <source>
        <dbReference type="EMBL" id="MBW9053079.1"/>
    </source>
</evidence>
<dbReference type="RefSeq" id="WP_220334522.1">
    <property type="nucleotide sequence ID" value="NZ_JAEUAK010000004.1"/>
</dbReference>
<sequence>MQQEQDESFGLGVPHLAVRLADPNAKWREAYLLEEARIRDALGPLAIDIQHFGSTAIPGIKAKPIIDILIGVRRLDDGLACIKPMEAIGYDYAGADIVPDDHLFGRGVMGETRTHLAHVVEYQGFNWRRDIFFRDRLRNDPALALAYEGLKIGLAQKFAESRAAYTVAKKDFIDKVLTEAGLA</sequence>
<accession>A0ABS7GV85</accession>
<dbReference type="Proteomes" id="UP000717752">
    <property type="component" value="Unassembled WGS sequence"/>
</dbReference>
<organism evidence="1 2">
    <name type="scientific">Rhizobium mesosinicum</name>
    <dbReference type="NCBI Taxonomy" id="335017"/>
    <lineage>
        <taxon>Bacteria</taxon>
        <taxon>Pseudomonadati</taxon>
        <taxon>Pseudomonadota</taxon>
        <taxon>Alphaproteobacteria</taxon>
        <taxon>Hyphomicrobiales</taxon>
        <taxon>Rhizobiaceae</taxon>
        <taxon>Rhizobium/Agrobacterium group</taxon>
        <taxon>Rhizobium</taxon>
    </lineage>
</organism>
<protein>
    <submittedName>
        <fullName evidence="1">GrpB family protein</fullName>
    </submittedName>
</protein>
<dbReference type="EMBL" id="JAEUAK010000004">
    <property type="protein sequence ID" value="MBW9053079.1"/>
    <property type="molecule type" value="Genomic_DNA"/>
</dbReference>
<keyword evidence="2" id="KW-1185">Reference proteome</keyword>
<dbReference type="PANTHER" id="PTHR34822">
    <property type="entry name" value="GRPB DOMAIN PROTEIN (AFU_ORTHOLOGUE AFUA_1G01530)"/>
    <property type="match status" value="1"/>
</dbReference>
<reference evidence="1 2" key="1">
    <citation type="journal article" date="2021" name="MBio">
        <title>Poor Competitiveness of Bradyrhizobium in Pigeon Pea Root Colonization in Indian Soils.</title>
        <authorList>
            <person name="Chalasani D."/>
            <person name="Basu A."/>
            <person name="Pullabhotla S.V.S.R.N."/>
            <person name="Jorrin B."/>
            <person name="Neal A.L."/>
            <person name="Poole P.S."/>
            <person name="Podile A.R."/>
            <person name="Tkacz A."/>
        </authorList>
    </citation>
    <scope>NUCLEOTIDE SEQUENCE [LARGE SCALE GENOMIC DNA]</scope>
    <source>
        <strain evidence="1 2">HU56</strain>
    </source>
</reference>
<proteinExistence type="predicted"/>
<dbReference type="SUPFAM" id="SSF81301">
    <property type="entry name" value="Nucleotidyltransferase"/>
    <property type="match status" value="1"/>
</dbReference>
<evidence type="ECO:0000313" key="2">
    <source>
        <dbReference type="Proteomes" id="UP000717752"/>
    </source>
</evidence>
<dbReference type="InterPro" id="IPR007344">
    <property type="entry name" value="GrpB/CoaE"/>
</dbReference>
<gene>
    <name evidence="1" type="ORF">JNB85_11685</name>
</gene>